<sequence>MLWYSIVTALAALATPVFPFAVSRLPRTESGLDVQLTAMGNTRLKAVITNKGNQQLNLLKYNTFLDEAPIPKVGIYKDGQPVKFEGMLQRILMSDLPESVFVPLAPGETIEKEFDIASTSDLAMGGAFTVSSEGLIAFAEGNGTTLTGAMAYKTNTLNLDVDGAQAAQVAKAIQPISQRTNIQSDCTGDQARAVRTALQNSARLSQQSAQAARSNSRKVQEYFRRNDQQTVRTVAARFEAVSRESSSTNGGRTKYFCVDHNRGCRPNVLAYTYPSRNEVTSCPSFYQLPPLTNRCHGQDQATTVLHEFTHCPGVYSPFCEDHAYGYANIMRLTPERAIQNADTYSLFANSVHVGSGC</sequence>
<evidence type="ECO:0000313" key="18">
    <source>
        <dbReference type="EMBL" id="WEW60289.1"/>
    </source>
</evidence>
<keyword evidence="13" id="KW-1015">Disulfide bond</keyword>
<evidence type="ECO:0000313" key="19">
    <source>
        <dbReference type="Proteomes" id="UP001219355"/>
    </source>
</evidence>
<comment type="function">
    <text evidence="16">Secreted metalloproteinase that allows assimilation of proteinaceous substrates. Shows high activities on basic nuclear substrates such as histone and protamine.</text>
</comment>
<protein>
    <recommendedName>
        <fullName evidence="16">Neutral protease 2</fullName>
        <ecNumber evidence="16">3.4.24.39</ecNumber>
    </recommendedName>
    <alternativeName>
        <fullName evidence="16">Deuterolysin</fullName>
    </alternativeName>
</protein>
<dbReference type="PANTHER" id="PTHR37016:SF3">
    <property type="entry name" value="NEUTRAL PROTEASE 2-RELATED"/>
    <property type="match status" value="1"/>
</dbReference>
<dbReference type="SMART" id="SM01351">
    <property type="entry name" value="Aspzincin_M35"/>
    <property type="match status" value="1"/>
</dbReference>
<feature type="binding site" evidence="15">
    <location>
        <position position="306"/>
    </location>
    <ligand>
        <name>Zn(2+)</name>
        <dbReference type="ChEBI" id="CHEBI:29105"/>
        <note>catalytic</note>
    </ligand>
</feature>
<feature type="signal peptide" evidence="16">
    <location>
        <begin position="1"/>
        <end position="19"/>
    </location>
</feature>
<comment type="cofactor">
    <cofactor evidence="15 16">
        <name>Zn(2+)</name>
        <dbReference type="ChEBI" id="CHEBI:29105"/>
    </cofactor>
    <text evidence="15 16">Binds 1 zinc ion per subunit.</text>
</comment>
<evidence type="ECO:0000256" key="15">
    <source>
        <dbReference type="PIRSR" id="PIRSR601384-2"/>
    </source>
</evidence>
<reference evidence="18" key="1">
    <citation type="submission" date="2023-03" db="EMBL/GenBank/DDBJ databases">
        <title>Emydomyces testavorans Genome Sequence.</title>
        <authorList>
            <person name="Hoyer L."/>
        </authorList>
    </citation>
    <scope>NUCLEOTIDE SEQUENCE</scope>
    <source>
        <strain evidence="18">16-2883</strain>
    </source>
</reference>
<evidence type="ECO:0000256" key="13">
    <source>
        <dbReference type="ARBA" id="ARBA00023157"/>
    </source>
</evidence>
<keyword evidence="8 16" id="KW-0732">Signal</keyword>
<feature type="chain" id="PRO_5041775922" description="Neutral protease 2" evidence="16">
    <location>
        <begin position="20"/>
        <end position="357"/>
    </location>
</feature>
<evidence type="ECO:0000256" key="4">
    <source>
        <dbReference type="ARBA" id="ARBA00022525"/>
    </source>
</evidence>
<evidence type="ECO:0000256" key="3">
    <source>
        <dbReference type="ARBA" id="ARBA00010279"/>
    </source>
</evidence>
<dbReference type="InterPro" id="IPR050414">
    <property type="entry name" value="Fungal_M35_metalloproteases"/>
</dbReference>
<keyword evidence="9 16" id="KW-0378">Hydrolase</keyword>
<keyword evidence="11 16" id="KW-0482">Metalloprotease</keyword>
<dbReference type="InterPro" id="IPR001384">
    <property type="entry name" value="Peptidase_M35"/>
</dbReference>
<dbReference type="Gene3D" id="2.60.40.2970">
    <property type="match status" value="1"/>
</dbReference>
<feature type="binding site" evidence="15">
    <location>
        <position position="310"/>
    </location>
    <ligand>
        <name>Zn(2+)</name>
        <dbReference type="ChEBI" id="CHEBI:29105"/>
        <note>catalytic</note>
    </ligand>
</feature>
<dbReference type="EMBL" id="CP120630">
    <property type="protein sequence ID" value="WEW60289.1"/>
    <property type="molecule type" value="Genomic_DNA"/>
</dbReference>
<keyword evidence="19" id="KW-1185">Reference proteome</keyword>
<dbReference type="GO" id="GO:0005576">
    <property type="term" value="C:extracellular region"/>
    <property type="evidence" value="ECO:0007669"/>
    <property type="project" value="UniProtKB-SubCell"/>
</dbReference>
<comment type="subcellular location">
    <subcellularLocation>
        <location evidence="2 16">Secreted</location>
    </subcellularLocation>
</comment>
<feature type="active site" evidence="14">
    <location>
        <position position="307"/>
    </location>
</feature>
<organism evidence="18 19">
    <name type="scientific">Emydomyces testavorans</name>
    <dbReference type="NCBI Taxonomy" id="2070801"/>
    <lineage>
        <taxon>Eukaryota</taxon>
        <taxon>Fungi</taxon>
        <taxon>Dikarya</taxon>
        <taxon>Ascomycota</taxon>
        <taxon>Pezizomycotina</taxon>
        <taxon>Eurotiomycetes</taxon>
        <taxon>Eurotiomycetidae</taxon>
        <taxon>Onygenales</taxon>
        <taxon>Nannizziopsiaceae</taxon>
        <taxon>Emydomyces</taxon>
    </lineage>
</organism>
<dbReference type="GO" id="GO:0004222">
    <property type="term" value="F:metalloendopeptidase activity"/>
    <property type="evidence" value="ECO:0007669"/>
    <property type="project" value="InterPro"/>
</dbReference>
<keyword evidence="4 16" id="KW-0964">Secreted</keyword>
<evidence type="ECO:0000256" key="2">
    <source>
        <dbReference type="ARBA" id="ARBA00004613"/>
    </source>
</evidence>
<dbReference type="AlphaFoldDB" id="A0AAF0DL69"/>
<accession>A0AAF0DL69</accession>
<dbReference type="GO" id="GO:0006508">
    <property type="term" value="P:proteolysis"/>
    <property type="evidence" value="ECO:0007669"/>
    <property type="project" value="UniProtKB-KW"/>
</dbReference>
<evidence type="ECO:0000256" key="16">
    <source>
        <dbReference type="RuleBase" id="RU361126"/>
    </source>
</evidence>
<evidence type="ECO:0000256" key="6">
    <source>
        <dbReference type="ARBA" id="ARBA00022685"/>
    </source>
</evidence>
<keyword evidence="6 16" id="KW-0165">Cleavage on pair of basic residues</keyword>
<evidence type="ECO:0000256" key="11">
    <source>
        <dbReference type="ARBA" id="ARBA00023049"/>
    </source>
</evidence>
<name>A0AAF0DL69_9EURO</name>
<evidence type="ECO:0000256" key="7">
    <source>
        <dbReference type="ARBA" id="ARBA00022723"/>
    </source>
</evidence>
<keyword evidence="12" id="KW-0865">Zymogen</keyword>
<comment type="catalytic activity">
    <reaction evidence="1 16">
        <text>Preferential cleavage of bonds with hydrophobic residues in P1'. Also 3-Asn-|-Gln-4 and 8-Gly-|-Ser-9 bonds in insulin B chain.</text>
        <dbReference type="EC" id="3.4.24.39"/>
    </reaction>
</comment>
<dbReference type="Pfam" id="PF02102">
    <property type="entry name" value="Peptidase_M35"/>
    <property type="match status" value="1"/>
</dbReference>
<dbReference type="InterPro" id="IPR029463">
    <property type="entry name" value="Lys_MEP"/>
</dbReference>
<evidence type="ECO:0000256" key="10">
    <source>
        <dbReference type="ARBA" id="ARBA00022833"/>
    </source>
</evidence>
<evidence type="ECO:0000256" key="5">
    <source>
        <dbReference type="ARBA" id="ARBA00022670"/>
    </source>
</evidence>
<keyword evidence="7 15" id="KW-0479">Metal-binding</keyword>
<dbReference type="PRINTS" id="PR00768">
    <property type="entry name" value="DEUTEROLYSIN"/>
</dbReference>
<evidence type="ECO:0000256" key="14">
    <source>
        <dbReference type="PIRSR" id="PIRSR601384-1"/>
    </source>
</evidence>
<dbReference type="InterPro" id="IPR024079">
    <property type="entry name" value="MetalloPept_cat_dom_sf"/>
</dbReference>
<keyword evidence="10 15" id="KW-0862">Zinc</keyword>
<evidence type="ECO:0000256" key="1">
    <source>
        <dbReference type="ARBA" id="ARBA00001187"/>
    </source>
</evidence>
<feature type="binding site" evidence="15">
    <location>
        <position position="321"/>
    </location>
    <ligand>
        <name>Zn(2+)</name>
        <dbReference type="ChEBI" id="CHEBI:29105"/>
        <note>catalytic</note>
    </ligand>
</feature>
<evidence type="ECO:0000256" key="12">
    <source>
        <dbReference type="ARBA" id="ARBA00023145"/>
    </source>
</evidence>
<comment type="similarity">
    <text evidence="3 16">Belongs to the peptidase M35 family.</text>
</comment>
<evidence type="ECO:0000256" key="8">
    <source>
        <dbReference type="ARBA" id="ARBA00022729"/>
    </source>
</evidence>
<dbReference type="Gene3D" id="3.40.390.10">
    <property type="entry name" value="Collagenase (Catalytic Domain)"/>
    <property type="match status" value="1"/>
</dbReference>
<dbReference type="CDD" id="cd11008">
    <property type="entry name" value="M35_deuterolysin_like"/>
    <property type="match status" value="1"/>
</dbReference>
<dbReference type="GO" id="GO:0046872">
    <property type="term" value="F:metal ion binding"/>
    <property type="evidence" value="ECO:0007669"/>
    <property type="project" value="UniProtKB-KW"/>
</dbReference>
<evidence type="ECO:0000259" key="17">
    <source>
        <dbReference type="SMART" id="SM01351"/>
    </source>
</evidence>
<gene>
    <name evidence="18" type="primary">MEP2</name>
    <name evidence="18" type="ORF">PRK78_005774</name>
</gene>
<dbReference type="PANTHER" id="PTHR37016">
    <property type="match status" value="1"/>
</dbReference>
<dbReference type="EC" id="3.4.24.39" evidence="16"/>
<keyword evidence="5 16" id="KW-0645">Protease</keyword>
<proteinExistence type="inferred from homology"/>
<feature type="domain" description="Lysine-specific metallo-endopeptidase" evidence="17">
    <location>
        <begin position="209"/>
        <end position="349"/>
    </location>
</feature>
<dbReference type="SUPFAM" id="SSF55486">
    <property type="entry name" value="Metalloproteases ('zincins'), catalytic domain"/>
    <property type="match status" value="1"/>
</dbReference>
<dbReference type="Proteomes" id="UP001219355">
    <property type="component" value="Chromosome 4"/>
</dbReference>
<evidence type="ECO:0000256" key="9">
    <source>
        <dbReference type="ARBA" id="ARBA00022801"/>
    </source>
</evidence>